<feature type="compositionally biased region" description="Low complexity" evidence="1">
    <location>
        <begin position="232"/>
        <end position="255"/>
    </location>
</feature>
<dbReference type="OrthoDB" id="244495at2759"/>
<evidence type="ECO:0000256" key="1">
    <source>
        <dbReference type="SAM" id="MobiDB-lite"/>
    </source>
</evidence>
<organism evidence="3 4">
    <name type="scientific">Rhodotorula toruloides</name>
    <name type="common">Yeast</name>
    <name type="synonym">Rhodosporidium toruloides</name>
    <dbReference type="NCBI Taxonomy" id="5286"/>
    <lineage>
        <taxon>Eukaryota</taxon>
        <taxon>Fungi</taxon>
        <taxon>Dikarya</taxon>
        <taxon>Basidiomycota</taxon>
        <taxon>Pucciniomycotina</taxon>
        <taxon>Microbotryomycetes</taxon>
        <taxon>Sporidiobolales</taxon>
        <taxon>Sporidiobolaceae</taxon>
        <taxon>Rhodotorula</taxon>
    </lineage>
</organism>
<dbReference type="GO" id="GO:0005634">
    <property type="term" value="C:nucleus"/>
    <property type="evidence" value="ECO:0007669"/>
    <property type="project" value="TreeGrafter"/>
</dbReference>
<dbReference type="Gene3D" id="1.10.472.10">
    <property type="entry name" value="Cyclin-like"/>
    <property type="match status" value="1"/>
</dbReference>
<dbReference type="GO" id="GO:0019901">
    <property type="term" value="F:protein kinase binding"/>
    <property type="evidence" value="ECO:0007669"/>
    <property type="project" value="InterPro"/>
</dbReference>
<feature type="compositionally biased region" description="Polar residues" evidence="1">
    <location>
        <begin position="282"/>
        <end position="291"/>
    </location>
</feature>
<feature type="region of interest" description="Disordered" evidence="1">
    <location>
        <begin position="350"/>
        <end position="371"/>
    </location>
</feature>
<dbReference type="SUPFAM" id="SSF47954">
    <property type="entry name" value="Cyclin-like"/>
    <property type="match status" value="1"/>
</dbReference>
<dbReference type="InterPro" id="IPR006671">
    <property type="entry name" value="Cyclin_N"/>
</dbReference>
<evidence type="ECO:0000259" key="2">
    <source>
        <dbReference type="Pfam" id="PF00134"/>
    </source>
</evidence>
<dbReference type="GO" id="GO:0016538">
    <property type="term" value="F:cyclin-dependent protein serine/threonine kinase regulator activity"/>
    <property type="evidence" value="ECO:0007669"/>
    <property type="project" value="TreeGrafter"/>
</dbReference>
<dbReference type="InterPro" id="IPR013922">
    <property type="entry name" value="Cyclin_PHO80-like"/>
</dbReference>
<accession>A0A511K6U2</accession>
<feature type="compositionally biased region" description="Low complexity" evidence="1">
    <location>
        <begin position="193"/>
        <end position="205"/>
    </location>
</feature>
<feature type="region of interest" description="Disordered" evidence="1">
    <location>
        <begin position="175"/>
        <end position="210"/>
    </location>
</feature>
<dbReference type="AlphaFoldDB" id="A0A511K6U2"/>
<gene>
    <name evidence="3" type="ORF">Rt10032_c01g0075</name>
</gene>
<dbReference type="Pfam" id="PF00134">
    <property type="entry name" value="Cyclin_N"/>
    <property type="match status" value="1"/>
</dbReference>
<dbReference type="Proteomes" id="UP000321518">
    <property type="component" value="Unassembled WGS sequence"/>
</dbReference>
<dbReference type="CDD" id="cd20557">
    <property type="entry name" value="CYCLIN_ScPCL1-like"/>
    <property type="match status" value="1"/>
</dbReference>
<dbReference type="PANTHER" id="PTHR15615">
    <property type="match status" value="1"/>
</dbReference>
<dbReference type="GO" id="GO:0000307">
    <property type="term" value="C:cyclin-dependent protein kinase holoenzyme complex"/>
    <property type="evidence" value="ECO:0007669"/>
    <property type="project" value="TreeGrafter"/>
</dbReference>
<protein>
    <submittedName>
        <fullName evidence="3">Alternative cyclin Pcl12</fullName>
    </submittedName>
</protein>
<reference evidence="3 4" key="1">
    <citation type="submission" date="2019-07" db="EMBL/GenBank/DDBJ databases">
        <title>Rhodotorula toruloides NBRC10032 genome sequencing.</title>
        <authorList>
            <person name="Shida Y."/>
            <person name="Takaku H."/>
            <person name="Ogasawara W."/>
            <person name="Mori K."/>
        </authorList>
    </citation>
    <scope>NUCLEOTIDE SEQUENCE [LARGE SCALE GENOMIC DNA]</scope>
    <source>
        <strain evidence="3 4">NBRC10032</strain>
    </source>
</reference>
<feature type="compositionally biased region" description="Low complexity" evidence="1">
    <location>
        <begin position="266"/>
        <end position="281"/>
    </location>
</feature>
<sequence>MPSDRYYGYEDLALLCEHVIASLFSVAQQQPGTPAAPVKDQAAPNLGEFIAYALYRTRLPTSITHQALLLLSRLKQRYPSARGTSTSPHRLFLSSLMLSSKISMDDTYSNKSWQIVGQGLFELREVNQMERELFAFLGWNVVVRSEELDAWVQEVVAPYEAERELALSFAKAAQQQQRRTMEDRKRRRDLQLPTPSSSTSRSPSPNTLRHRRASDAAIALLRGNPAAMTSAASASSSASSSIYDATSSPASSSSRSSRRRSRQEYRTASPYSRSSSRAPSTVCSSYATSPALSHGAHGINTPASPCTPAGPLTPEQQPKSTMWPAPQTSAEAVAKLAAYAALNGARPGEPTVVDPAASEGFETIPPSAPVW</sequence>
<dbReference type="PANTHER" id="PTHR15615:SF108">
    <property type="entry name" value="PROTEIN CNPPD1"/>
    <property type="match status" value="1"/>
</dbReference>
<dbReference type="EMBL" id="BJWK01000001">
    <property type="protein sequence ID" value="GEM06058.1"/>
    <property type="molecule type" value="Genomic_DNA"/>
</dbReference>
<name>A0A511K6U2_RHOTO</name>
<feature type="domain" description="Cyclin N-terminal" evidence="2">
    <location>
        <begin position="45"/>
        <end position="141"/>
    </location>
</feature>
<evidence type="ECO:0000313" key="3">
    <source>
        <dbReference type="EMBL" id="GEM06058.1"/>
    </source>
</evidence>
<proteinExistence type="predicted"/>
<dbReference type="InterPro" id="IPR036915">
    <property type="entry name" value="Cyclin-like_sf"/>
</dbReference>
<comment type="caution">
    <text evidence="3">The sequence shown here is derived from an EMBL/GenBank/DDBJ whole genome shotgun (WGS) entry which is preliminary data.</text>
</comment>
<evidence type="ECO:0000313" key="4">
    <source>
        <dbReference type="Proteomes" id="UP000321518"/>
    </source>
</evidence>
<feature type="region of interest" description="Disordered" evidence="1">
    <location>
        <begin position="232"/>
        <end position="328"/>
    </location>
</feature>